<protein>
    <submittedName>
        <fullName evidence="4">Protein-tyrosine-phosphatase</fullName>
    </submittedName>
</protein>
<dbReference type="SUPFAM" id="SSF52788">
    <property type="entry name" value="Phosphotyrosine protein phosphatases I"/>
    <property type="match status" value="1"/>
</dbReference>
<dbReference type="Gene3D" id="3.40.50.2300">
    <property type="match status" value="1"/>
</dbReference>
<dbReference type="Pfam" id="PF01451">
    <property type="entry name" value="LMWPc"/>
    <property type="match status" value="1"/>
</dbReference>
<accession>A0A848J2E2</accession>
<evidence type="ECO:0000256" key="1">
    <source>
        <dbReference type="ARBA" id="ARBA00022849"/>
    </source>
</evidence>
<dbReference type="InterPro" id="IPR023485">
    <property type="entry name" value="Ptyr_pPase"/>
</dbReference>
<proteinExistence type="predicted"/>
<dbReference type="GO" id="GO:0046685">
    <property type="term" value="P:response to arsenic-containing substance"/>
    <property type="evidence" value="ECO:0007669"/>
    <property type="project" value="UniProtKB-KW"/>
</dbReference>
<evidence type="ECO:0000313" key="4">
    <source>
        <dbReference type="EMBL" id="NMM49891.1"/>
    </source>
</evidence>
<evidence type="ECO:0000256" key="2">
    <source>
        <dbReference type="SAM" id="Coils"/>
    </source>
</evidence>
<dbReference type="AlphaFoldDB" id="A0A848J2E2"/>
<dbReference type="InterPro" id="IPR036196">
    <property type="entry name" value="Ptyr_pPase_sf"/>
</dbReference>
<dbReference type="EMBL" id="JABBNU010000010">
    <property type="protein sequence ID" value="NMM49891.1"/>
    <property type="molecule type" value="Genomic_DNA"/>
</dbReference>
<dbReference type="Proteomes" id="UP000559010">
    <property type="component" value="Unassembled WGS sequence"/>
</dbReference>
<organism evidence="4 5">
    <name type="scientific">Marinigracilibium pacificum</name>
    <dbReference type="NCBI Taxonomy" id="2729599"/>
    <lineage>
        <taxon>Bacteria</taxon>
        <taxon>Pseudomonadati</taxon>
        <taxon>Bacteroidota</taxon>
        <taxon>Cytophagia</taxon>
        <taxon>Cytophagales</taxon>
        <taxon>Flammeovirgaceae</taxon>
        <taxon>Marinigracilibium</taxon>
    </lineage>
</organism>
<evidence type="ECO:0000259" key="3">
    <source>
        <dbReference type="Pfam" id="PF01451"/>
    </source>
</evidence>
<reference evidence="4 5" key="1">
    <citation type="submission" date="2020-04" db="EMBL/GenBank/DDBJ databases">
        <title>Flammeovirgaceae bacterium KN852 isolated from deep sea.</title>
        <authorList>
            <person name="Zhang D.-C."/>
        </authorList>
    </citation>
    <scope>NUCLEOTIDE SEQUENCE [LARGE SCALE GENOMIC DNA]</scope>
    <source>
        <strain evidence="4 5">KN852</strain>
    </source>
</reference>
<dbReference type="PANTHER" id="PTHR43428:SF1">
    <property type="entry name" value="ARSENATE REDUCTASE"/>
    <property type="match status" value="1"/>
</dbReference>
<evidence type="ECO:0000313" key="5">
    <source>
        <dbReference type="Proteomes" id="UP000559010"/>
    </source>
</evidence>
<sequence length="214" mass="24319">MYKKLQDYIDNLKGRFDEISDERKQILNKISAYINHTEITGMKPKLLFVCTHNSRRSQLAQVWASVAAADRGMADRIPAFSGGTEVTAFYPAAVNTLKDIGFEIDHIPEGDEEPEIYQVYYDKNEQPLICFSKVYDDEANPKEEFAAIMTCSSADNDCPFIPGTTCRIPLRYEDPKISDGTNNQKQVYAERSDQIALEMVYLFSNVEKTPLTFS</sequence>
<name>A0A848J2E2_9BACT</name>
<dbReference type="RefSeq" id="WP_169683446.1">
    <property type="nucleotide sequence ID" value="NZ_JABBNU010000010.1"/>
</dbReference>
<comment type="caution">
    <text evidence="4">The sequence shown here is derived from an EMBL/GenBank/DDBJ whole genome shotgun (WGS) entry which is preliminary data.</text>
</comment>
<feature type="coiled-coil region" evidence="2">
    <location>
        <begin position="2"/>
        <end position="29"/>
    </location>
</feature>
<keyword evidence="1" id="KW-0059">Arsenical resistance</keyword>
<keyword evidence="2" id="KW-0175">Coiled coil</keyword>
<dbReference type="PANTHER" id="PTHR43428">
    <property type="entry name" value="ARSENATE REDUCTASE"/>
    <property type="match status" value="1"/>
</dbReference>
<feature type="domain" description="Phosphotyrosine protein phosphatase I" evidence="3">
    <location>
        <begin position="47"/>
        <end position="109"/>
    </location>
</feature>
<gene>
    <name evidence="4" type="ORF">HH304_15895</name>
</gene>
<keyword evidence="5" id="KW-1185">Reference proteome</keyword>